<dbReference type="EMBL" id="JBHTCM010000004">
    <property type="protein sequence ID" value="MFC7332117.1"/>
    <property type="molecule type" value="Genomic_DNA"/>
</dbReference>
<dbReference type="Proteomes" id="UP001596456">
    <property type="component" value="Unassembled WGS sequence"/>
</dbReference>
<gene>
    <name evidence="1" type="ORF">ACFQPS_02995</name>
</gene>
<evidence type="ECO:0000313" key="2">
    <source>
        <dbReference type="Proteomes" id="UP001596456"/>
    </source>
</evidence>
<dbReference type="RefSeq" id="WP_377356324.1">
    <property type="nucleotide sequence ID" value="NZ_JBHTCM010000004.1"/>
</dbReference>
<reference evidence="2" key="1">
    <citation type="journal article" date="2019" name="Int. J. Syst. Evol. Microbiol.">
        <title>The Global Catalogue of Microorganisms (GCM) 10K type strain sequencing project: providing services to taxonomists for standard genome sequencing and annotation.</title>
        <authorList>
            <consortium name="The Broad Institute Genomics Platform"/>
            <consortium name="The Broad Institute Genome Sequencing Center for Infectious Disease"/>
            <person name="Wu L."/>
            <person name="Ma J."/>
        </authorList>
    </citation>
    <scope>NUCLEOTIDE SEQUENCE [LARGE SCALE GENOMIC DNA]</scope>
    <source>
        <strain evidence="2">CGMCC 1.16275</strain>
    </source>
</reference>
<name>A0ABW2KSL9_9PROT</name>
<comment type="caution">
    <text evidence="1">The sequence shown here is derived from an EMBL/GenBank/DDBJ whole genome shotgun (WGS) entry which is preliminary data.</text>
</comment>
<evidence type="ECO:0000313" key="1">
    <source>
        <dbReference type="EMBL" id="MFC7332117.1"/>
    </source>
</evidence>
<sequence>MDHDRRLGDRILHALDLALDQNEYEIADLLAHALELSLTRFGGPDAVEKRGLPPGLDVALDRLEALRHRAHAA</sequence>
<proteinExistence type="predicted"/>
<keyword evidence="2" id="KW-1185">Reference proteome</keyword>
<protein>
    <submittedName>
        <fullName evidence="1">Uncharacterized protein</fullName>
    </submittedName>
</protein>
<accession>A0ABW2KSL9</accession>
<organism evidence="1 2">
    <name type="scientific">Rhodocista pekingensis</name>
    <dbReference type="NCBI Taxonomy" id="201185"/>
    <lineage>
        <taxon>Bacteria</taxon>
        <taxon>Pseudomonadati</taxon>
        <taxon>Pseudomonadota</taxon>
        <taxon>Alphaproteobacteria</taxon>
        <taxon>Rhodospirillales</taxon>
        <taxon>Azospirillaceae</taxon>
        <taxon>Rhodocista</taxon>
    </lineage>
</organism>